<dbReference type="AlphaFoldDB" id="A0A7I9ZE14"/>
<sequence>MVVAYLALDESPAVLVGRLMFLLGLPATGLTLLIIGLRRRSRARRQTPPLPPPYYPSYPYPPPPPGHPGPYPAPPTYPGYPPRPSPGKSGTALITVGAVLLTLSGLGILGSIARIASQHDQRASHAIGQEVPAGPAAVPKIGQCFSEFEVRMGSFKSPSDCANPVATFELAADEGPTAACPDDKRDGSVYSRLANNSHTLCFIANLIQGQCYLQTDPTTTATWTPGDCDNPRLATFKVFKRIDGSVDETQCPAGTKANSYPVPARVYCLAGAD</sequence>
<feature type="transmembrane region" description="Helical" evidence="2">
    <location>
        <begin position="92"/>
        <end position="113"/>
    </location>
</feature>
<protein>
    <submittedName>
        <fullName evidence="3">Uncharacterized protein</fullName>
    </submittedName>
</protein>
<keyword evidence="2" id="KW-1133">Transmembrane helix</keyword>
<feature type="transmembrane region" description="Helical" evidence="2">
    <location>
        <begin position="15"/>
        <end position="37"/>
    </location>
</feature>
<evidence type="ECO:0000313" key="4">
    <source>
        <dbReference type="Proteomes" id="UP000465301"/>
    </source>
</evidence>
<evidence type="ECO:0000313" key="3">
    <source>
        <dbReference type="EMBL" id="GFG99254.1"/>
    </source>
</evidence>
<accession>A0A7I9ZE14</accession>
<evidence type="ECO:0000256" key="2">
    <source>
        <dbReference type="SAM" id="Phobius"/>
    </source>
</evidence>
<feature type="compositionally biased region" description="Pro residues" evidence="1">
    <location>
        <begin position="66"/>
        <end position="85"/>
    </location>
</feature>
<name>A0A7I9ZE14_9MYCO</name>
<dbReference type="Proteomes" id="UP000465301">
    <property type="component" value="Unassembled WGS sequence"/>
</dbReference>
<organism evidence="3 4">
    <name type="scientific">Mycobacterium timonense</name>
    <dbReference type="NCBI Taxonomy" id="701043"/>
    <lineage>
        <taxon>Bacteria</taxon>
        <taxon>Bacillati</taxon>
        <taxon>Actinomycetota</taxon>
        <taxon>Actinomycetes</taxon>
        <taxon>Mycobacteriales</taxon>
        <taxon>Mycobacteriaceae</taxon>
        <taxon>Mycobacterium</taxon>
        <taxon>Mycobacterium avium complex (MAC)</taxon>
    </lineage>
</organism>
<proteinExistence type="predicted"/>
<reference evidence="3 4" key="1">
    <citation type="journal article" date="2019" name="Emerg. Microbes Infect.">
        <title>Comprehensive subspecies identification of 175 nontuberculous mycobacteria species based on 7547 genomic profiles.</title>
        <authorList>
            <person name="Matsumoto Y."/>
            <person name="Kinjo T."/>
            <person name="Motooka D."/>
            <person name="Nabeya D."/>
            <person name="Jung N."/>
            <person name="Uechi K."/>
            <person name="Horii T."/>
            <person name="Iida T."/>
            <person name="Fujita J."/>
            <person name="Nakamura S."/>
        </authorList>
    </citation>
    <scope>NUCLEOTIDE SEQUENCE [LARGE SCALE GENOMIC DNA]</scope>
    <source>
        <strain evidence="3 4">JCM 30726</strain>
    </source>
</reference>
<gene>
    <name evidence="3" type="ORF">MTIM_51330</name>
</gene>
<comment type="caution">
    <text evidence="3">The sequence shown here is derived from an EMBL/GenBank/DDBJ whole genome shotgun (WGS) entry which is preliminary data.</text>
</comment>
<dbReference type="EMBL" id="BLLA01000001">
    <property type="protein sequence ID" value="GFG99254.1"/>
    <property type="molecule type" value="Genomic_DNA"/>
</dbReference>
<keyword evidence="2" id="KW-0472">Membrane</keyword>
<keyword evidence="4" id="KW-1185">Reference proteome</keyword>
<evidence type="ECO:0000256" key="1">
    <source>
        <dbReference type="SAM" id="MobiDB-lite"/>
    </source>
</evidence>
<feature type="region of interest" description="Disordered" evidence="1">
    <location>
        <begin position="66"/>
        <end position="86"/>
    </location>
</feature>
<dbReference type="RefSeq" id="WP_163715452.1">
    <property type="nucleotide sequence ID" value="NZ_BLLA01000001.1"/>
</dbReference>
<keyword evidence="2" id="KW-0812">Transmembrane</keyword>